<evidence type="ECO:0000256" key="4">
    <source>
        <dbReference type="ARBA" id="ARBA00022807"/>
    </source>
</evidence>
<evidence type="ECO:0000259" key="7">
    <source>
        <dbReference type="PROSITE" id="PS51935"/>
    </source>
</evidence>
<comment type="caution">
    <text evidence="8">The sequence shown here is derived from an EMBL/GenBank/DDBJ whole genome shotgun (WGS) entry which is preliminary data.</text>
</comment>
<evidence type="ECO:0000256" key="2">
    <source>
        <dbReference type="ARBA" id="ARBA00022670"/>
    </source>
</evidence>
<dbReference type="Gene3D" id="2.30.30.40">
    <property type="entry name" value="SH3 Domains"/>
    <property type="match status" value="2"/>
</dbReference>
<feature type="chain" id="PRO_5017482166" description="NlpC/P60 domain-containing protein" evidence="6">
    <location>
        <begin position="33"/>
        <end position="463"/>
    </location>
</feature>
<dbReference type="Pfam" id="PF00877">
    <property type="entry name" value="NLPC_P60"/>
    <property type="match status" value="1"/>
</dbReference>
<dbReference type="RefSeq" id="WP_120469208.1">
    <property type="nucleotide sequence ID" value="NZ_RAYQ01000009.1"/>
</dbReference>
<dbReference type="GO" id="GO:0008234">
    <property type="term" value="F:cysteine-type peptidase activity"/>
    <property type="evidence" value="ECO:0007669"/>
    <property type="project" value="UniProtKB-KW"/>
</dbReference>
<evidence type="ECO:0000256" key="5">
    <source>
        <dbReference type="SAM" id="MobiDB-lite"/>
    </source>
</evidence>
<evidence type="ECO:0000313" key="9">
    <source>
        <dbReference type="Proteomes" id="UP000280696"/>
    </source>
</evidence>
<keyword evidence="3" id="KW-0378">Hydrolase</keyword>
<gene>
    <name evidence="8" type="ORF">D7V94_09690</name>
</gene>
<dbReference type="SUPFAM" id="SSF54001">
    <property type="entry name" value="Cysteine proteinases"/>
    <property type="match status" value="1"/>
</dbReference>
<keyword evidence="9" id="KW-1185">Reference proteome</keyword>
<feature type="region of interest" description="Disordered" evidence="5">
    <location>
        <begin position="56"/>
        <end position="94"/>
    </location>
</feature>
<dbReference type="PANTHER" id="PTHR47053">
    <property type="entry name" value="MUREIN DD-ENDOPEPTIDASE MEPH-RELATED"/>
    <property type="match status" value="1"/>
</dbReference>
<name>A0A3A9AJP6_9FIRM</name>
<accession>A0A3A9AJP6</accession>
<dbReference type="GO" id="GO:0006508">
    <property type="term" value="P:proteolysis"/>
    <property type="evidence" value="ECO:0007669"/>
    <property type="project" value="UniProtKB-KW"/>
</dbReference>
<feature type="compositionally biased region" description="Basic and acidic residues" evidence="5">
    <location>
        <begin position="304"/>
        <end position="327"/>
    </location>
</feature>
<keyword evidence="6" id="KW-0732">Signal</keyword>
<dbReference type="InterPro" id="IPR051202">
    <property type="entry name" value="Peptidase_C40"/>
</dbReference>
<dbReference type="Proteomes" id="UP000280696">
    <property type="component" value="Unassembled WGS sequence"/>
</dbReference>
<feature type="signal peptide" evidence="6">
    <location>
        <begin position="1"/>
        <end position="32"/>
    </location>
</feature>
<reference evidence="8 9" key="1">
    <citation type="submission" date="2018-09" db="EMBL/GenBank/DDBJ databases">
        <title>Murine metabolic-syndrome-specific gut microbial biobank.</title>
        <authorList>
            <person name="Liu C."/>
        </authorList>
    </citation>
    <scope>NUCLEOTIDE SEQUENCE [LARGE SCALE GENOMIC DNA]</scope>
    <source>
        <strain evidence="8 9">0.1xD8-82</strain>
    </source>
</reference>
<keyword evidence="4" id="KW-0788">Thiol protease</keyword>
<dbReference type="SMART" id="SM00287">
    <property type="entry name" value="SH3b"/>
    <property type="match status" value="2"/>
</dbReference>
<dbReference type="InterPro" id="IPR038765">
    <property type="entry name" value="Papain-like_cys_pep_sf"/>
</dbReference>
<feature type="compositionally biased region" description="Acidic residues" evidence="5">
    <location>
        <begin position="59"/>
        <end position="82"/>
    </location>
</feature>
<evidence type="ECO:0000256" key="1">
    <source>
        <dbReference type="ARBA" id="ARBA00007074"/>
    </source>
</evidence>
<keyword evidence="2" id="KW-0645">Protease</keyword>
<comment type="similarity">
    <text evidence="1">Belongs to the peptidase C40 family.</text>
</comment>
<feature type="region of interest" description="Disordered" evidence="5">
    <location>
        <begin position="304"/>
        <end position="341"/>
    </location>
</feature>
<evidence type="ECO:0000313" key="8">
    <source>
        <dbReference type="EMBL" id="RKI91538.1"/>
    </source>
</evidence>
<dbReference type="InterPro" id="IPR003646">
    <property type="entry name" value="SH3-like_bac-type"/>
</dbReference>
<dbReference type="PROSITE" id="PS51935">
    <property type="entry name" value="NLPC_P60"/>
    <property type="match status" value="1"/>
</dbReference>
<dbReference type="EMBL" id="RAYQ01000009">
    <property type="protein sequence ID" value="RKI91538.1"/>
    <property type="molecule type" value="Genomic_DNA"/>
</dbReference>
<dbReference type="Gene3D" id="3.90.1720.10">
    <property type="entry name" value="endopeptidase domain like (from Nostoc punctiforme)"/>
    <property type="match status" value="1"/>
</dbReference>
<proteinExistence type="inferred from homology"/>
<sequence length="463" mass="49313">MQIKNVRKAGRVTACALSAALMFSGMNMDVLAKEASGLPSAGIDYFLSSNATSVKNLKDEEETQETVPVADEEADSEEETDGEEKASVSPTAMASATATATATAAAAIASPVKELLPEKEDKVIEETVEASTTKSLNQMERELETKREEKTFRSLVIAKVNDYVNVRSMPSEEGEILGKLYDKSVGEFISEEDGWYEIESGSVTGYVKAEYCVTGEDAVDLAKKVGTRIATVTTTTLKVREEPGLDAVVLGLIPIDDQLLVTEELDEWVKVNIEEGDGYISKDYVTLSTEFVKAESKAEEEARLAKEAAERKAAQEAAARAERERKAKSSSSSSGQEAPAPVYVTGGGSELGQSVANYACQFVGNPYVYGGTSLTNGADCSGFVMSVYKNFGVSLPHSSAADRSVGAAVNGLENAQPGDIVCYSGHVGIYVGNGQIVHASTSKTGIIVSNANYRSVLSVRRIF</sequence>
<feature type="domain" description="NlpC/P60" evidence="7">
    <location>
        <begin position="349"/>
        <end position="463"/>
    </location>
</feature>
<dbReference type="InterPro" id="IPR000064">
    <property type="entry name" value="NLP_P60_dom"/>
</dbReference>
<organism evidence="8 9">
    <name type="scientific">Parablautia intestinalis</name>
    <dbReference type="NCBI Taxonomy" id="2320100"/>
    <lineage>
        <taxon>Bacteria</taxon>
        <taxon>Bacillati</taxon>
        <taxon>Bacillota</taxon>
        <taxon>Clostridia</taxon>
        <taxon>Lachnospirales</taxon>
        <taxon>Lachnospiraceae</taxon>
        <taxon>Parablautia</taxon>
    </lineage>
</organism>
<evidence type="ECO:0000256" key="6">
    <source>
        <dbReference type="SAM" id="SignalP"/>
    </source>
</evidence>
<dbReference type="OrthoDB" id="9808890at2"/>
<dbReference type="PANTHER" id="PTHR47053:SF1">
    <property type="entry name" value="MUREIN DD-ENDOPEPTIDASE MEPH-RELATED"/>
    <property type="match status" value="1"/>
</dbReference>
<dbReference type="AlphaFoldDB" id="A0A3A9AJP6"/>
<protein>
    <recommendedName>
        <fullName evidence="7">NlpC/P60 domain-containing protein</fullName>
    </recommendedName>
</protein>
<evidence type="ECO:0000256" key="3">
    <source>
        <dbReference type="ARBA" id="ARBA00022801"/>
    </source>
</evidence>
<dbReference type="Pfam" id="PF08239">
    <property type="entry name" value="SH3_3"/>
    <property type="match status" value="2"/>
</dbReference>